<dbReference type="Proteomes" id="UP000663879">
    <property type="component" value="Unassembled WGS sequence"/>
</dbReference>
<protein>
    <submittedName>
        <fullName evidence="2">Uncharacterized protein</fullName>
    </submittedName>
</protein>
<dbReference type="AlphaFoldDB" id="A0A814CXN1"/>
<accession>A0A814CXN1</accession>
<keyword evidence="3" id="KW-1185">Reference proteome</keyword>
<sequence length="168" mass="20297">MVYSKLWLMGNFRAIDLIHYKKIDTDLIRQFFSLHLVKLKKSLFTSNWFLEDGEIDVGHVQSKVANFYKEILDCIKKHKKLSKNLHYFKEVENTGLINVFEAYMHLNHEKSRNAFEIKLKEFKPNKHYEMIDQIDLFNFDMFIMIYIYLLIGAFLMFIYMAFLNVLFN</sequence>
<reference evidence="2" key="1">
    <citation type="submission" date="2021-02" db="EMBL/GenBank/DDBJ databases">
        <authorList>
            <person name="Nowell W R."/>
        </authorList>
    </citation>
    <scope>NUCLEOTIDE SEQUENCE</scope>
    <source>
        <strain evidence="2">Ploen Becks lab</strain>
    </source>
</reference>
<feature type="transmembrane region" description="Helical" evidence="1">
    <location>
        <begin position="145"/>
        <end position="167"/>
    </location>
</feature>
<comment type="caution">
    <text evidence="2">The sequence shown here is derived from an EMBL/GenBank/DDBJ whole genome shotgun (WGS) entry which is preliminary data.</text>
</comment>
<dbReference type="EMBL" id="CAJNOC010002686">
    <property type="protein sequence ID" value="CAF0946457.1"/>
    <property type="molecule type" value="Genomic_DNA"/>
</dbReference>
<proteinExistence type="predicted"/>
<keyword evidence="1" id="KW-0812">Transmembrane</keyword>
<keyword evidence="1" id="KW-1133">Transmembrane helix</keyword>
<keyword evidence="1" id="KW-0472">Membrane</keyword>
<gene>
    <name evidence="2" type="ORF">OXX778_LOCUS13712</name>
</gene>
<name>A0A814CXN1_9BILA</name>
<organism evidence="2 3">
    <name type="scientific">Brachionus calyciflorus</name>
    <dbReference type="NCBI Taxonomy" id="104777"/>
    <lineage>
        <taxon>Eukaryota</taxon>
        <taxon>Metazoa</taxon>
        <taxon>Spiralia</taxon>
        <taxon>Gnathifera</taxon>
        <taxon>Rotifera</taxon>
        <taxon>Eurotatoria</taxon>
        <taxon>Monogononta</taxon>
        <taxon>Pseudotrocha</taxon>
        <taxon>Ploima</taxon>
        <taxon>Brachionidae</taxon>
        <taxon>Brachionus</taxon>
    </lineage>
</organism>
<evidence type="ECO:0000256" key="1">
    <source>
        <dbReference type="SAM" id="Phobius"/>
    </source>
</evidence>
<evidence type="ECO:0000313" key="2">
    <source>
        <dbReference type="EMBL" id="CAF0946457.1"/>
    </source>
</evidence>
<evidence type="ECO:0000313" key="3">
    <source>
        <dbReference type="Proteomes" id="UP000663879"/>
    </source>
</evidence>
<dbReference type="OrthoDB" id="10146629at2759"/>